<evidence type="ECO:0000313" key="2">
    <source>
        <dbReference type="Proteomes" id="UP001597024"/>
    </source>
</evidence>
<dbReference type="EMBL" id="JBHTHX010003490">
    <property type="protein sequence ID" value="MFD0891794.1"/>
    <property type="molecule type" value="Genomic_DNA"/>
</dbReference>
<feature type="non-terminal residue" evidence="1">
    <location>
        <position position="181"/>
    </location>
</feature>
<accession>A0ABW3E8I9</accession>
<reference evidence="2" key="1">
    <citation type="journal article" date="2019" name="Int. J. Syst. Evol. Microbiol.">
        <title>The Global Catalogue of Microorganisms (GCM) 10K type strain sequencing project: providing services to taxonomists for standard genome sequencing and annotation.</title>
        <authorList>
            <consortium name="The Broad Institute Genomics Platform"/>
            <consortium name="The Broad Institute Genome Sequencing Center for Infectious Disease"/>
            <person name="Wu L."/>
            <person name="Ma J."/>
        </authorList>
    </citation>
    <scope>NUCLEOTIDE SEQUENCE [LARGE SCALE GENOMIC DNA]</scope>
    <source>
        <strain evidence="2">CCUG 62974</strain>
    </source>
</reference>
<keyword evidence="2" id="KW-1185">Reference proteome</keyword>
<proteinExistence type="predicted"/>
<comment type="caution">
    <text evidence="1">The sequence shown here is derived from an EMBL/GenBank/DDBJ whole genome shotgun (WGS) entry which is preliminary data.</text>
</comment>
<gene>
    <name evidence="1" type="ORF">ACFQ08_45195</name>
</gene>
<dbReference type="Proteomes" id="UP001597024">
    <property type="component" value="Unassembled WGS sequence"/>
</dbReference>
<evidence type="ECO:0000313" key="1">
    <source>
        <dbReference type="EMBL" id="MFD0891794.1"/>
    </source>
</evidence>
<protein>
    <submittedName>
        <fullName evidence="1">Uncharacterized protein</fullName>
    </submittedName>
</protein>
<name>A0ABW3E8I9_9ACTN</name>
<organism evidence="1 2">
    <name type="scientific">Streptosporangium algeriense</name>
    <dbReference type="NCBI Taxonomy" id="1682748"/>
    <lineage>
        <taxon>Bacteria</taxon>
        <taxon>Bacillati</taxon>
        <taxon>Actinomycetota</taxon>
        <taxon>Actinomycetes</taxon>
        <taxon>Streptosporangiales</taxon>
        <taxon>Streptosporangiaceae</taxon>
        <taxon>Streptosporangium</taxon>
    </lineage>
</organism>
<feature type="non-terminal residue" evidence="1">
    <location>
        <position position="1"/>
    </location>
</feature>
<sequence length="181" mass="18841">VADVPLPTAGTGFEVAVLDVRTGEGARLTVPEGTRLAHGVSSTTAVERGFETGQGLFTASFEAPPPRQPFDAVAPQRVTVMPVAKEARDETLFAGEGNPQGAYLGPLPIVVTADLAAGLHLTTGATAKVTFDRRITVVKVAGVVDGVPGTAPGAPAVLLDWQTMQAWDMLGHHTPRVPTEW</sequence>